<keyword evidence="1" id="KW-0472">Membrane</keyword>
<dbReference type="SMART" id="SM00052">
    <property type="entry name" value="EAL"/>
    <property type="match status" value="1"/>
</dbReference>
<dbReference type="Proteomes" id="UP000887222">
    <property type="component" value="Unassembled WGS sequence"/>
</dbReference>
<dbReference type="Pfam" id="PF17152">
    <property type="entry name" value="CHASE8"/>
    <property type="match status" value="1"/>
</dbReference>
<dbReference type="PROSITE" id="PS50883">
    <property type="entry name" value="EAL"/>
    <property type="match status" value="1"/>
</dbReference>
<feature type="domain" description="EAL" evidence="2">
    <location>
        <begin position="368"/>
        <end position="622"/>
    </location>
</feature>
<dbReference type="SUPFAM" id="SSF55073">
    <property type="entry name" value="Nucleotide cyclase"/>
    <property type="match status" value="1"/>
</dbReference>
<dbReference type="InterPro" id="IPR000160">
    <property type="entry name" value="GGDEF_dom"/>
</dbReference>
<dbReference type="PANTHER" id="PTHR44757">
    <property type="entry name" value="DIGUANYLATE CYCLASE DGCP"/>
    <property type="match status" value="1"/>
</dbReference>
<dbReference type="InterPro" id="IPR035919">
    <property type="entry name" value="EAL_sf"/>
</dbReference>
<dbReference type="InterPro" id="IPR043128">
    <property type="entry name" value="Rev_trsase/Diguanyl_cyclase"/>
</dbReference>
<evidence type="ECO:0000313" key="4">
    <source>
        <dbReference type="EMBL" id="GIZ53263.1"/>
    </source>
</evidence>
<dbReference type="Gene3D" id="3.30.70.270">
    <property type="match status" value="1"/>
</dbReference>
<organism evidence="4 5">
    <name type="scientific">Noviherbaspirillum aridicola</name>
    <dbReference type="NCBI Taxonomy" id="2849687"/>
    <lineage>
        <taxon>Bacteria</taxon>
        <taxon>Pseudomonadati</taxon>
        <taxon>Pseudomonadota</taxon>
        <taxon>Betaproteobacteria</taxon>
        <taxon>Burkholderiales</taxon>
        <taxon>Oxalobacteraceae</taxon>
        <taxon>Noviherbaspirillum</taxon>
    </lineage>
</organism>
<dbReference type="PROSITE" id="PS50887">
    <property type="entry name" value="GGDEF"/>
    <property type="match status" value="1"/>
</dbReference>
<dbReference type="InterPro" id="IPR001633">
    <property type="entry name" value="EAL_dom"/>
</dbReference>
<dbReference type="InterPro" id="IPR033417">
    <property type="entry name" value="CHASE8"/>
</dbReference>
<keyword evidence="1" id="KW-0812">Transmembrane</keyword>
<dbReference type="EMBL" id="BPMK01000015">
    <property type="protein sequence ID" value="GIZ53263.1"/>
    <property type="molecule type" value="Genomic_DNA"/>
</dbReference>
<keyword evidence="1" id="KW-1133">Transmembrane helix</keyword>
<dbReference type="RefSeq" id="WP_220809683.1">
    <property type="nucleotide sequence ID" value="NZ_BPMK01000015.1"/>
</dbReference>
<dbReference type="Pfam" id="PF00563">
    <property type="entry name" value="EAL"/>
    <property type="match status" value="1"/>
</dbReference>
<comment type="caution">
    <text evidence="4">The sequence shown here is derived from an EMBL/GenBank/DDBJ whole genome shotgun (WGS) entry which is preliminary data.</text>
</comment>
<dbReference type="Gene3D" id="3.20.20.450">
    <property type="entry name" value="EAL domain"/>
    <property type="match status" value="1"/>
</dbReference>
<dbReference type="NCBIfam" id="TIGR00254">
    <property type="entry name" value="GGDEF"/>
    <property type="match status" value="1"/>
</dbReference>
<dbReference type="InterPro" id="IPR052155">
    <property type="entry name" value="Biofilm_reg_signaling"/>
</dbReference>
<evidence type="ECO:0008006" key="6">
    <source>
        <dbReference type="Google" id="ProtNLM"/>
    </source>
</evidence>
<dbReference type="CDD" id="cd01949">
    <property type="entry name" value="GGDEF"/>
    <property type="match status" value="1"/>
</dbReference>
<sequence length="630" mass="68258">MRKIALHSATPRLGRWLDLANLVTAGAALLVASILLIGFQFVSLRAAMLEDVDVQARIVSENSAAALLFRDSRASNETLSALSAAPAVEAAAIFDGEGRIVAAFRRNGAAELGLSADLMRAGQRFSATHLEIARPIELDGDRVGVVAIRASLEQLYARLLAYGALTLAVALGSLAVAFLLVSRMRARVRSAEAHLDRLAHVDPVTGLPNRHAFNGRLSEALAAVDRFGGHAGLLLLDLDNFKMVNDTLGHHAGDRLLKLVADRLLSCLGDNELLCRIGGDEFAVILHAPAAPDRTAAAVLQSLAAPFAIDRHEIYVTASAGLSLCPDDARDLETLIRNADTAMYQAKSRGKNAWESFHPDFDYRVQKRLSLETSLRKALERGELQLHYQPQVSLRDGRIAGVEALLRWEHPELGLISPAEFIPVAEESGLIVPIGRWVLQQACRQAAAWERAGLENVNVAVNLSARQAREPGLAADVMAAVEEAGIDASRLELEITESILMDNVQANIALLERLRAEGVRLAIDDFGTGYSSMAYLKRFPIDRLKIDRTFVRDIPGDGDDEAICEAIIAMAHSLGMTVTAEGVENARQLEFLRNAGCDVMQGYYFAEPRNVQATTRFLESRAALAPAMPA</sequence>
<evidence type="ECO:0000256" key="1">
    <source>
        <dbReference type="SAM" id="Phobius"/>
    </source>
</evidence>
<proteinExistence type="predicted"/>
<protein>
    <recommendedName>
        <fullName evidence="6">Diguanylate cyclase (GGDEF)-like protein</fullName>
    </recommendedName>
</protein>
<accession>A0ABQ4Q7Y6</accession>
<name>A0ABQ4Q7Y6_9BURK</name>
<dbReference type="InterPro" id="IPR029787">
    <property type="entry name" value="Nucleotide_cyclase"/>
</dbReference>
<feature type="transmembrane region" description="Helical" evidence="1">
    <location>
        <begin position="159"/>
        <end position="181"/>
    </location>
</feature>
<evidence type="ECO:0000259" key="2">
    <source>
        <dbReference type="PROSITE" id="PS50883"/>
    </source>
</evidence>
<feature type="domain" description="GGDEF" evidence="3">
    <location>
        <begin position="229"/>
        <end position="359"/>
    </location>
</feature>
<dbReference type="SMART" id="SM00267">
    <property type="entry name" value="GGDEF"/>
    <property type="match status" value="1"/>
</dbReference>
<dbReference type="CDD" id="cd01948">
    <property type="entry name" value="EAL"/>
    <property type="match status" value="1"/>
</dbReference>
<evidence type="ECO:0000259" key="3">
    <source>
        <dbReference type="PROSITE" id="PS50887"/>
    </source>
</evidence>
<dbReference type="Pfam" id="PF00990">
    <property type="entry name" value="GGDEF"/>
    <property type="match status" value="1"/>
</dbReference>
<dbReference type="SUPFAM" id="SSF141868">
    <property type="entry name" value="EAL domain-like"/>
    <property type="match status" value="1"/>
</dbReference>
<reference evidence="4 5" key="1">
    <citation type="journal article" date="2022" name="Int. J. Syst. Evol. Microbiol.">
        <title>Noviherbaspirillum aridicola sp. nov., isolated from an arid soil in Pakistan.</title>
        <authorList>
            <person name="Khan I.U."/>
            <person name="Saqib M."/>
            <person name="Amin A."/>
            <person name="Hussain F."/>
            <person name="Li L."/>
            <person name="Liu Y.H."/>
            <person name="Fang B.Z."/>
            <person name="Ahmed I."/>
            <person name="Li W.J."/>
        </authorList>
    </citation>
    <scope>NUCLEOTIDE SEQUENCE [LARGE SCALE GENOMIC DNA]</scope>
    <source>
        <strain evidence="4 5">NCCP-691</strain>
    </source>
</reference>
<dbReference type="PANTHER" id="PTHR44757:SF2">
    <property type="entry name" value="BIOFILM ARCHITECTURE MAINTENANCE PROTEIN MBAA"/>
    <property type="match status" value="1"/>
</dbReference>
<keyword evidence="5" id="KW-1185">Reference proteome</keyword>
<feature type="transmembrane region" description="Helical" evidence="1">
    <location>
        <begin position="20"/>
        <end position="42"/>
    </location>
</feature>
<gene>
    <name evidence="4" type="ORF">NCCP691_32770</name>
</gene>
<evidence type="ECO:0000313" key="5">
    <source>
        <dbReference type="Proteomes" id="UP000887222"/>
    </source>
</evidence>